<keyword evidence="2 4" id="KW-0862">Zinc</keyword>
<dbReference type="GO" id="GO:0016616">
    <property type="term" value="F:oxidoreductase activity, acting on the CH-OH group of donors, NAD or NADP as acceptor"/>
    <property type="evidence" value="ECO:0007669"/>
    <property type="project" value="UniProtKB-ARBA"/>
</dbReference>
<dbReference type="Proteomes" id="UP000593892">
    <property type="component" value="Chromosome"/>
</dbReference>
<dbReference type="InterPro" id="IPR013154">
    <property type="entry name" value="ADH-like_N"/>
</dbReference>
<feature type="domain" description="Enoyl reductase (ER)" evidence="5">
    <location>
        <begin position="8"/>
        <end position="335"/>
    </location>
</feature>
<dbReference type="PANTHER" id="PTHR43401">
    <property type="entry name" value="L-THREONINE 3-DEHYDROGENASE"/>
    <property type="match status" value="1"/>
</dbReference>
<dbReference type="SMART" id="SM00829">
    <property type="entry name" value="PKS_ER"/>
    <property type="match status" value="1"/>
</dbReference>
<keyword evidence="7" id="KW-1185">Reference proteome</keyword>
<dbReference type="InterPro" id="IPR036291">
    <property type="entry name" value="NAD(P)-bd_dom_sf"/>
</dbReference>
<keyword evidence="1 4" id="KW-0479">Metal-binding</keyword>
<dbReference type="InterPro" id="IPR002328">
    <property type="entry name" value="ADH_Zn_CS"/>
</dbReference>
<gene>
    <name evidence="6" type="ORF">IRI77_14860</name>
</gene>
<name>A0A7S7NWQ4_PALFE</name>
<dbReference type="PROSITE" id="PS00059">
    <property type="entry name" value="ADH_ZINC"/>
    <property type="match status" value="1"/>
</dbReference>
<comment type="similarity">
    <text evidence="4">Belongs to the zinc-containing alcohol dehydrogenase family.</text>
</comment>
<dbReference type="InterPro" id="IPR050129">
    <property type="entry name" value="Zn_alcohol_dh"/>
</dbReference>
<evidence type="ECO:0000313" key="6">
    <source>
        <dbReference type="EMBL" id="QOY91174.1"/>
    </source>
</evidence>
<accession>A0A7S7NWQ4</accession>
<reference evidence="6 7" key="1">
    <citation type="submission" date="2020-10" db="EMBL/GenBank/DDBJ databases">
        <title>Complete genome sequence of Paludibaculum fermentans P105T, a facultatively anaerobic acidobacterium capable of dissimilatory Fe(III) reduction.</title>
        <authorList>
            <person name="Dedysh S.N."/>
            <person name="Beletsky A.V."/>
            <person name="Kulichevskaya I.S."/>
            <person name="Mardanov A.V."/>
            <person name="Ravin N.V."/>
        </authorList>
    </citation>
    <scope>NUCLEOTIDE SEQUENCE [LARGE SCALE GENOMIC DNA]</scope>
    <source>
        <strain evidence="6 7">P105</strain>
    </source>
</reference>
<evidence type="ECO:0000256" key="2">
    <source>
        <dbReference type="ARBA" id="ARBA00022833"/>
    </source>
</evidence>
<dbReference type="Gene3D" id="3.90.180.10">
    <property type="entry name" value="Medium-chain alcohol dehydrogenases, catalytic domain"/>
    <property type="match status" value="1"/>
</dbReference>
<protein>
    <submittedName>
        <fullName evidence="6">Alcohol dehydrogenase catalytic domain-containing protein</fullName>
    </submittedName>
</protein>
<evidence type="ECO:0000259" key="5">
    <source>
        <dbReference type="SMART" id="SM00829"/>
    </source>
</evidence>
<dbReference type="AlphaFoldDB" id="A0A7S7NWQ4"/>
<keyword evidence="3" id="KW-0560">Oxidoreductase</keyword>
<dbReference type="Gene3D" id="3.40.50.720">
    <property type="entry name" value="NAD(P)-binding Rossmann-like Domain"/>
    <property type="match status" value="1"/>
</dbReference>
<proteinExistence type="inferred from homology"/>
<evidence type="ECO:0000256" key="4">
    <source>
        <dbReference type="RuleBase" id="RU361277"/>
    </source>
</evidence>
<organism evidence="6 7">
    <name type="scientific">Paludibaculum fermentans</name>
    <dbReference type="NCBI Taxonomy" id="1473598"/>
    <lineage>
        <taxon>Bacteria</taxon>
        <taxon>Pseudomonadati</taxon>
        <taxon>Acidobacteriota</taxon>
        <taxon>Terriglobia</taxon>
        <taxon>Bryobacterales</taxon>
        <taxon>Bryobacteraceae</taxon>
        <taxon>Paludibaculum</taxon>
    </lineage>
</organism>
<dbReference type="PANTHER" id="PTHR43401:SF2">
    <property type="entry name" value="L-THREONINE 3-DEHYDROGENASE"/>
    <property type="match status" value="1"/>
</dbReference>
<dbReference type="RefSeq" id="WP_194452828.1">
    <property type="nucleotide sequence ID" value="NZ_CP063849.1"/>
</dbReference>
<evidence type="ECO:0000256" key="3">
    <source>
        <dbReference type="ARBA" id="ARBA00023002"/>
    </source>
</evidence>
<dbReference type="Pfam" id="PF00107">
    <property type="entry name" value="ADH_zinc_N"/>
    <property type="match status" value="1"/>
</dbReference>
<dbReference type="EMBL" id="CP063849">
    <property type="protein sequence ID" value="QOY91174.1"/>
    <property type="molecule type" value="Genomic_DNA"/>
</dbReference>
<dbReference type="InterPro" id="IPR013149">
    <property type="entry name" value="ADH-like_C"/>
</dbReference>
<dbReference type="GO" id="GO:0008270">
    <property type="term" value="F:zinc ion binding"/>
    <property type="evidence" value="ECO:0007669"/>
    <property type="project" value="InterPro"/>
</dbReference>
<dbReference type="InterPro" id="IPR020843">
    <property type="entry name" value="ER"/>
</dbReference>
<evidence type="ECO:0000313" key="7">
    <source>
        <dbReference type="Proteomes" id="UP000593892"/>
    </source>
</evidence>
<sequence>MKAAFYHGHEQITIGDSTPRAPGPGEAQIRVSHCGICGTDLHIFHGKMDHRVQMPQIIGHEMSGTLTAVGEGVTGWAAGDRVTVRPLDSCGACPACLAGHNHICMNLKFIGIDTPGAMQGLWTVPAHTLHRLPENLGFEQGALIEPLAVACHDVRLGEVKPGEYAVVQGGGPIGMLIALVARAAGARVLISEINPFRLALARELALEAVNPTELDLVEHVNSQTGGAGADVVFEVTGVPAAAEMMTKLPRTRGRIVMVAIYSQPAPVTLFQFFWRELRLIGARVYEPQDFEQAIALAASGSLPLDRIITSVLPLEGLESGFREMERGGAVMKVLIQCS</sequence>
<comment type="cofactor">
    <cofactor evidence="4">
        <name>Zn(2+)</name>
        <dbReference type="ChEBI" id="CHEBI:29105"/>
    </cofactor>
</comment>
<dbReference type="Pfam" id="PF08240">
    <property type="entry name" value="ADH_N"/>
    <property type="match status" value="1"/>
</dbReference>
<evidence type="ECO:0000256" key="1">
    <source>
        <dbReference type="ARBA" id="ARBA00022723"/>
    </source>
</evidence>
<dbReference type="SUPFAM" id="SSF50129">
    <property type="entry name" value="GroES-like"/>
    <property type="match status" value="1"/>
</dbReference>
<dbReference type="KEGG" id="pfer:IRI77_14860"/>
<dbReference type="InterPro" id="IPR011032">
    <property type="entry name" value="GroES-like_sf"/>
</dbReference>
<dbReference type="SUPFAM" id="SSF51735">
    <property type="entry name" value="NAD(P)-binding Rossmann-fold domains"/>
    <property type="match status" value="1"/>
</dbReference>